<organism evidence="2 3">
    <name type="scientific">Didymodactylos carnosus</name>
    <dbReference type="NCBI Taxonomy" id="1234261"/>
    <lineage>
        <taxon>Eukaryota</taxon>
        <taxon>Metazoa</taxon>
        <taxon>Spiralia</taxon>
        <taxon>Gnathifera</taxon>
        <taxon>Rotifera</taxon>
        <taxon>Eurotatoria</taxon>
        <taxon>Bdelloidea</taxon>
        <taxon>Philodinida</taxon>
        <taxon>Philodinidae</taxon>
        <taxon>Didymodactylos</taxon>
    </lineage>
</organism>
<dbReference type="EMBL" id="CAJOBA010036622">
    <property type="protein sequence ID" value="CAF4026377.1"/>
    <property type="molecule type" value="Genomic_DNA"/>
</dbReference>
<evidence type="ECO:0000313" key="3">
    <source>
        <dbReference type="Proteomes" id="UP000682733"/>
    </source>
</evidence>
<protein>
    <submittedName>
        <fullName evidence="2">Uncharacterized protein</fullName>
    </submittedName>
</protein>
<accession>A0A8S2P0F0</accession>
<dbReference type="EMBL" id="CAJNOK010015090">
    <property type="protein sequence ID" value="CAF1218185.1"/>
    <property type="molecule type" value="Genomic_DNA"/>
</dbReference>
<dbReference type="Proteomes" id="UP000682733">
    <property type="component" value="Unassembled WGS sequence"/>
</dbReference>
<comment type="caution">
    <text evidence="2">The sequence shown here is derived from an EMBL/GenBank/DDBJ whole genome shotgun (WGS) entry which is preliminary data.</text>
</comment>
<evidence type="ECO:0000313" key="1">
    <source>
        <dbReference type="EMBL" id="CAF1218185.1"/>
    </source>
</evidence>
<feature type="non-terminal residue" evidence="2">
    <location>
        <position position="1"/>
    </location>
</feature>
<sequence>KFFIGKSGSDQTTSFTTPDSFDPLIENKLTESAGDHHEYEQIDEKQSFHHIIYCERCINYFDNEQSTGDVRSYYLPLNCSCTMTNKSIIFQQSSVLYNRKPVNNTCHHTYDQQHSDRSQLYNDEMSRMLNHHKKKSFELNERVYNEESNNSFNNCSTRYDCTTKRYTSPSMNEQWNFTNSSNIINHGCI</sequence>
<evidence type="ECO:0000313" key="2">
    <source>
        <dbReference type="EMBL" id="CAF4026377.1"/>
    </source>
</evidence>
<gene>
    <name evidence="1" type="ORF">OVA965_LOCUS24784</name>
    <name evidence="2" type="ORF">TMI583_LOCUS25501</name>
</gene>
<reference evidence="2" key="1">
    <citation type="submission" date="2021-02" db="EMBL/GenBank/DDBJ databases">
        <authorList>
            <person name="Nowell W R."/>
        </authorList>
    </citation>
    <scope>NUCLEOTIDE SEQUENCE</scope>
</reference>
<dbReference type="AlphaFoldDB" id="A0A8S2P0F0"/>
<dbReference type="Proteomes" id="UP000677228">
    <property type="component" value="Unassembled WGS sequence"/>
</dbReference>
<proteinExistence type="predicted"/>
<name>A0A8S2P0F0_9BILA</name>